<evidence type="ECO:0000313" key="2">
    <source>
        <dbReference type="EMBL" id="KAF1001649.1"/>
    </source>
</evidence>
<dbReference type="InterPro" id="IPR034590">
    <property type="entry name" value="POLYCHOME/GIG1"/>
</dbReference>
<dbReference type="Proteomes" id="UP000593563">
    <property type="component" value="Unassembled WGS sequence"/>
</dbReference>
<feature type="compositionally biased region" description="Polar residues" evidence="1">
    <location>
        <begin position="26"/>
        <end position="48"/>
    </location>
</feature>
<accession>A0A6L5B7E2</accession>
<dbReference type="GO" id="GO:0051783">
    <property type="term" value="P:regulation of nuclear division"/>
    <property type="evidence" value="ECO:0007669"/>
    <property type="project" value="InterPro"/>
</dbReference>
<evidence type="ECO:0008006" key="4">
    <source>
        <dbReference type="Google" id="ProtNLM"/>
    </source>
</evidence>
<evidence type="ECO:0000313" key="3">
    <source>
        <dbReference type="Proteomes" id="UP000593563"/>
    </source>
</evidence>
<sequence>MPEARDRLLRPGNDAEEMFKRRRRSSGSIHIQSDESPVVNTGTASHGTSRVAATPARGSVRRRIRRNLYRYSGGENREVGRRVSRRVLPHWYPRKPLQDITAVVRAFERKRARLREMGDERLESPSAYGQFVHDPSVSSSSAPLEHNHSLITPKSPLLTKRNPPFLGKVPKILHDITNQEAGNSEFLTPEKKLLNSIDKVEKAVEEEISRLKQTPAAKKAERKAKVRTLMSMR</sequence>
<gene>
    <name evidence="2" type="ORF">AG4045_026961</name>
</gene>
<dbReference type="PANTHER" id="PTHR35119:SF1">
    <property type="entry name" value="PROTEIN POLYCHOME"/>
    <property type="match status" value="1"/>
</dbReference>
<organism evidence="2 3">
    <name type="scientific">Apium graveolens</name>
    <name type="common">Celery</name>
    <dbReference type="NCBI Taxonomy" id="4045"/>
    <lineage>
        <taxon>Eukaryota</taxon>
        <taxon>Viridiplantae</taxon>
        <taxon>Streptophyta</taxon>
        <taxon>Embryophyta</taxon>
        <taxon>Tracheophyta</taxon>
        <taxon>Spermatophyta</taxon>
        <taxon>Magnoliopsida</taxon>
        <taxon>eudicotyledons</taxon>
        <taxon>Gunneridae</taxon>
        <taxon>Pentapetalae</taxon>
        <taxon>asterids</taxon>
        <taxon>campanulids</taxon>
        <taxon>Apiales</taxon>
        <taxon>Apiaceae</taxon>
        <taxon>Apioideae</taxon>
        <taxon>apioid superclade</taxon>
        <taxon>Apieae</taxon>
        <taxon>Apium</taxon>
    </lineage>
</organism>
<proteinExistence type="predicted"/>
<reference evidence="2" key="1">
    <citation type="submission" date="2020-01" db="EMBL/GenBank/DDBJ databases">
        <title>The Celery Genome Sequence Reveals Sequential Paleo-tetraploidization, Resistance Gene Elimination, Karyotype Evolution, and Functional Innovation in Apiales.</title>
        <authorList>
            <person name="Song X."/>
        </authorList>
    </citation>
    <scope>NUCLEOTIDE SEQUENCE</scope>
    <source>
        <tissue evidence="2">Leaf</tissue>
    </source>
</reference>
<feature type="region of interest" description="Disordered" evidence="1">
    <location>
        <begin position="1"/>
        <end position="59"/>
    </location>
</feature>
<evidence type="ECO:0000256" key="1">
    <source>
        <dbReference type="SAM" id="MobiDB-lite"/>
    </source>
</evidence>
<dbReference type="PANTHER" id="PTHR35119">
    <property type="entry name" value="PROTEIN POLYCHOME"/>
    <property type="match status" value="1"/>
</dbReference>
<protein>
    <recommendedName>
        <fullName evidence="4">Protein POLYCHOME</fullName>
    </recommendedName>
</protein>
<comment type="caution">
    <text evidence="2">The sequence shown here is derived from an EMBL/GenBank/DDBJ whole genome shotgun (WGS) entry which is preliminary data.</text>
</comment>
<keyword evidence="3" id="KW-1185">Reference proteome</keyword>
<dbReference type="GO" id="GO:0005634">
    <property type="term" value="C:nucleus"/>
    <property type="evidence" value="ECO:0007669"/>
    <property type="project" value="InterPro"/>
</dbReference>
<name>A0A6L5B7E2_APIGR</name>
<dbReference type="EMBL" id="WRXP01003350">
    <property type="protein sequence ID" value="KAF1001649.1"/>
    <property type="molecule type" value="Genomic_DNA"/>
</dbReference>
<dbReference type="AlphaFoldDB" id="A0A6L5B7E2"/>